<dbReference type="Proteomes" id="UP000218965">
    <property type="component" value="Chromosome"/>
</dbReference>
<organism evidence="3 4">
    <name type="scientific">Microcella alkaliphila</name>
    <dbReference type="NCBI Taxonomy" id="279828"/>
    <lineage>
        <taxon>Bacteria</taxon>
        <taxon>Bacillati</taxon>
        <taxon>Actinomycetota</taxon>
        <taxon>Actinomycetes</taxon>
        <taxon>Micrococcales</taxon>
        <taxon>Microbacteriaceae</taxon>
        <taxon>Microcella</taxon>
    </lineage>
</organism>
<feature type="region of interest" description="Disordered" evidence="1">
    <location>
        <begin position="131"/>
        <end position="151"/>
    </location>
</feature>
<gene>
    <name evidence="3" type="ORF">MalAC0309_0809</name>
</gene>
<name>A0A0U5BM91_9MICO</name>
<proteinExistence type="predicted"/>
<sequence length="151" mass="16744">MVMRTALELRGVPSIVAEEDRTGRKEQLIVSRSFSEKVTTRDGIRQALSINTQQGATRLVKHHQVAKLMTVFAGTSHYSEQRSSPSVLVKLPFPTADPVELTRAAHRLLPLIENGIRYARAGIMLTDLRPADAHQPSSCSAMRMKRPASRS</sequence>
<dbReference type="Pfam" id="PF11799">
    <property type="entry name" value="IMS_C"/>
    <property type="match status" value="1"/>
</dbReference>
<dbReference type="KEGG" id="malk:MalAC0309_0809"/>
<feature type="domain" description="DNA polymerase Y-family little finger" evidence="2">
    <location>
        <begin position="27"/>
        <end position="137"/>
    </location>
</feature>
<reference evidence="4" key="1">
    <citation type="submission" date="2015-12" db="EMBL/GenBank/DDBJ databases">
        <authorList>
            <person name="Shamseldin A."/>
            <person name="Moawad H."/>
            <person name="Abd El-Rahim W.M."/>
            <person name="Sadowsky M.J."/>
        </authorList>
    </citation>
    <scope>NUCLEOTIDE SEQUENCE [LARGE SCALE GENOMIC DNA]</scope>
    <source>
        <strain evidence="4">JAM AC0309</strain>
    </source>
</reference>
<dbReference type="GO" id="GO:0003684">
    <property type="term" value="F:damaged DNA binding"/>
    <property type="evidence" value="ECO:0007669"/>
    <property type="project" value="InterPro"/>
</dbReference>
<reference evidence="3 4" key="2">
    <citation type="submission" date="2016-01" db="EMBL/GenBank/DDBJ databases">
        <title>Microcella alkaliphila JAM AC0309 whole genome shotgun sequence.</title>
        <authorList>
            <person name="Kurata A."/>
            <person name="Hirose Y."/>
            <person name="Kishimoto N."/>
            <person name="Kobayashi T."/>
        </authorList>
    </citation>
    <scope>NUCLEOTIDE SEQUENCE [LARGE SCALE GENOMIC DNA]</scope>
    <source>
        <strain evidence="3 4">JAM AC0309</strain>
    </source>
</reference>
<dbReference type="InterPro" id="IPR017961">
    <property type="entry name" value="DNA_pol_Y-fam_little_finger"/>
</dbReference>
<evidence type="ECO:0000256" key="1">
    <source>
        <dbReference type="SAM" id="MobiDB-lite"/>
    </source>
</evidence>
<evidence type="ECO:0000313" key="3">
    <source>
        <dbReference type="EMBL" id="BAU31676.1"/>
    </source>
</evidence>
<accession>A0A0U5BM91</accession>
<dbReference type="AlphaFoldDB" id="A0A0U5BM91"/>
<dbReference type="GO" id="GO:0006281">
    <property type="term" value="P:DNA repair"/>
    <property type="evidence" value="ECO:0007669"/>
    <property type="project" value="InterPro"/>
</dbReference>
<evidence type="ECO:0000259" key="2">
    <source>
        <dbReference type="Pfam" id="PF11799"/>
    </source>
</evidence>
<protein>
    <recommendedName>
        <fullName evidence="2">DNA polymerase Y-family little finger domain-containing protein</fullName>
    </recommendedName>
</protein>
<dbReference type="EMBL" id="AP017315">
    <property type="protein sequence ID" value="BAU31676.1"/>
    <property type="molecule type" value="Genomic_DNA"/>
</dbReference>
<evidence type="ECO:0000313" key="4">
    <source>
        <dbReference type="Proteomes" id="UP000218965"/>
    </source>
</evidence>